<keyword evidence="4" id="KW-1185">Reference proteome</keyword>
<feature type="region of interest" description="Disordered" evidence="1">
    <location>
        <begin position="251"/>
        <end position="307"/>
    </location>
</feature>
<evidence type="ECO:0000256" key="2">
    <source>
        <dbReference type="SAM" id="Phobius"/>
    </source>
</evidence>
<dbReference type="GeneID" id="17279210"/>
<dbReference type="Gene3D" id="3.40.50.1000">
    <property type="entry name" value="HAD superfamily/HAD-like"/>
    <property type="match status" value="1"/>
</dbReference>
<dbReference type="Pfam" id="PF13344">
    <property type="entry name" value="Hydrolase_6"/>
    <property type="match status" value="1"/>
</dbReference>
<dbReference type="InterPro" id="IPR036412">
    <property type="entry name" value="HAD-like_sf"/>
</dbReference>
<dbReference type="SUPFAM" id="SSF56784">
    <property type="entry name" value="HAD-like"/>
    <property type="match status" value="1"/>
</dbReference>
<dbReference type="Proteomes" id="UP000013827">
    <property type="component" value="Unassembled WGS sequence"/>
</dbReference>
<dbReference type="KEGG" id="ehx:EMIHUDRAFT_229032"/>
<feature type="compositionally biased region" description="Low complexity" evidence="1">
    <location>
        <begin position="251"/>
        <end position="269"/>
    </location>
</feature>
<feature type="transmembrane region" description="Helical" evidence="2">
    <location>
        <begin position="12"/>
        <end position="33"/>
    </location>
</feature>
<feature type="compositionally biased region" description="Polar residues" evidence="1">
    <location>
        <begin position="296"/>
        <end position="307"/>
    </location>
</feature>
<dbReference type="InterPro" id="IPR023214">
    <property type="entry name" value="HAD_sf"/>
</dbReference>
<keyword evidence="2" id="KW-0812">Transmembrane</keyword>
<dbReference type="eggNOG" id="ENOG502SR5R">
    <property type="taxonomic scope" value="Eukaryota"/>
</dbReference>
<dbReference type="HOGENOM" id="CLU_443759_0_0_1"/>
<dbReference type="EnsemblProtists" id="EOD33940">
    <property type="protein sequence ID" value="EOD33940"/>
    <property type="gene ID" value="EMIHUDRAFT_229032"/>
</dbReference>
<reference evidence="4" key="1">
    <citation type="journal article" date="2013" name="Nature">
        <title>Pan genome of the phytoplankton Emiliania underpins its global distribution.</title>
        <authorList>
            <person name="Read B.A."/>
            <person name="Kegel J."/>
            <person name="Klute M.J."/>
            <person name="Kuo A."/>
            <person name="Lefebvre S.C."/>
            <person name="Maumus F."/>
            <person name="Mayer C."/>
            <person name="Miller J."/>
            <person name="Monier A."/>
            <person name="Salamov A."/>
            <person name="Young J."/>
            <person name="Aguilar M."/>
            <person name="Claverie J.M."/>
            <person name="Frickenhaus S."/>
            <person name="Gonzalez K."/>
            <person name="Herman E.K."/>
            <person name="Lin Y.C."/>
            <person name="Napier J."/>
            <person name="Ogata H."/>
            <person name="Sarno A.F."/>
            <person name="Shmutz J."/>
            <person name="Schroeder D."/>
            <person name="de Vargas C."/>
            <person name="Verret F."/>
            <person name="von Dassow P."/>
            <person name="Valentin K."/>
            <person name="Van de Peer Y."/>
            <person name="Wheeler G."/>
            <person name="Dacks J.B."/>
            <person name="Delwiche C.F."/>
            <person name="Dyhrman S.T."/>
            <person name="Glockner G."/>
            <person name="John U."/>
            <person name="Richards T."/>
            <person name="Worden A.Z."/>
            <person name="Zhang X."/>
            <person name="Grigoriev I.V."/>
            <person name="Allen A.E."/>
            <person name="Bidle K."/>
            <person name="Borodovsky M."/>
            <person name="Bowler C."/>
            <person name="Brownlee C."/>
            <person name="Cock J.M."/>
            <person name="Elias M."/>
            <person name="Gladyshev V.N."/>
            <person name="Groth M."/>
            <person name="Guda C."/>
            <person name="Hadaegh A."/>
            <person name="Iglesias-Rodriguez M.D."/>
            <person name="Jenkins J."/>
            <person name="Jones B.M."/>
            <person name="Lawson T."/>
            <person name="Leese F."/>
            <person name="Lindquist E."/>
            <person name="Lobanov A."/>
            <person name="Lomsadze A."/>
            <person name="Malik S.B."/>
            <person name="Marsh M.E."/>
            <person name="Mackinder L."/>
            <person name="Mock T."/>
            <person name="Mueller-Roeber B."/>
            <person name="Pagarete A."/>
            <person name="Parker M."/>
            <person name="Probert I."/>
            <person name="Quesneville H."/>
            <person name="Raines C."/>
            <person name="Rensing S.A."/>
            <person name="Riano-Pachon D.M."/>
            <person name="Richier S."/>
            <person name="Rokitta S."/>
            <person name="Shiraiwa Y."/>
            <person name="Soanes D.M."/>
            <person name="van der Giezen M."/>
            <person name="Wahlund T.M."/>
            <person name="Williams B."/>
            <person name="Wilson W."/>
            <person name="Wolfe G."/>
            <person name="Wurch L.L."/>
        </authorList>
    </citation>
    <scope>NUCLEOTIDE SEQUENCE</scope>
</reference>
<organism evidence="3 4">
    <name type="scientific">Emiliania huxleyi (strain CCMP1516)</name>
    <dbReference type="NCBI Taxonomy" id="280463"/>
    <lineage>
        <taxon>Eukaryota</taxon>
        <taxon>Haptista</taxon>
        <taxon>Haptophyta</taxon>
        <taxon>Prymnesiophyceae</taxon>
        <taxon>Isochrysidales</taxon>
        <taxon>Noelaerhabdaceae</taxon>
        <taxon>Emiliania</taxon>
    </lineage>
</organism>
<dbReference type="RefSeq" id="XP_005786369.1">
    <property type="nucleotide sequence ID" value="XM_005786312.1"/>
</dbReference>
<dbReference type="PaxDb" id="2903-EOD33940"/>
<accession>A0A0D3KDV5</accession>
<dbReference type="AlphaFoldDB" id="A0A0D3KDV5"/>
<protein>
    <recommendedName>
        <fullName evidence="5">LNS2/PITP domain-containing protein</fullName>
    </recommendedName>
</protein>
<evidence type="ECO:0000256" key="1">
    <source>
        <dbReference type="SAM" id="MobiDB-lite"/>
    </source>
</evidence>
<reference evidence="3" key="2">
    <citation type="submission" date="2024-10" db="UniProtKB">
        <authorList>
            <consortium name="EnsemblProtists"/>
        </authorList>
    </citation>
    <scope>IDENTIFICATION</scope>
</reference>
<keyword evidence="2" id="KW-0472">Membrane</keyword>
<evidence type="ECO:0000313" key="3">
    <source>
        <dbReference type="EnsemblProtists" id="EOD33940"/>
    </source>
</evidence>
<feature type="region of interest" description="Disordered" evidence="1">
    <location>
        <begin position="172"/>
        <end position="228"/>
    </location>
</feature>
<name>A0A0D3KDV5_EMIH1</name>
<sequence length="616" mass="66013">MLAGLAEAATPGFGYGLLMGMLVSLLMSYLARLSMPMRTAGRRPAPGSQKVNGTDVASQYARPAASTPTVEPCPCSAAAEPPPALQRARAPTAEDRAAEPARRAVRLESAAIERLDRPPQLKVPCVPEAHEFEANDFVHSPLPLGLPDSAQPSEALRDAFGALLPMWSSEMGSAHFSSQPRAQQHGGDECGSAPQSGAPISSPRSMPPSSSSSPLKRRAGAAAPQPLPYTVASVPRRLDATSSKSLITARSAFAASSRAPSTTSEEAATGRPHSGGTLRRRVPAMSLARSRRSETPPANSSSCTGASDTIHLGSMHNVFSSPNLSALGHGERRAQSPFSTIATTDSYSSSIDEAELTTFDAATSDVTGFLVDLDGTVYRPGSLLPGSRAFLAWYVFLSNTGSKCSEECRKKLQSPPYQLDPQPLPHDTIYTAAEAQIAYLQENVPRGSKLFVVSGGGDFWLGELRKGHEELVASWEIRTSLSDAEAKQWATIAAAHQRESKVWVCFFHDGTISAMRDPKTGTPGCSDWSFELIRILSLLVAHRAELVYTADDAFNPLLDDEYSGYVWPSPGPGMFAEMLKKIMYPLGRDKVHWARREIEAARPLRAAYPAGARMVP</sequence>
<evidence type="ECO:0008006" key="5">
    <source>
        <dbReference type="Google" id="ProtNLM"/>
    </source>
</evidence>
<dbReference type="InterPro" id="IPR006357">
    <property type="entry name" value="HAD-SF_hydro_IIA"/>
</dbReference>
<feature type="compositionally biased region" description="Low complexity" evidence="1">
    <location>
        <begin position="199"/>
        <end position="214"/>
    </location>
</feature>
<keyword evidence="2" id="KW-1133">Transmembrane helix</keyword>
<evidence type="ECO:0000313" key="4">
    <source>
        <dbReference type="Proteomes" id="UP000013827"/>
    </source>
</evidence>
<proteinExistence type="predicted"/>